<protein>
    <submittedName>
        <fullName evidence="2">Uncharacterized protein</fullName>
    </submittedName>
</protein>
<accession>A0A1Y2IWA2</accession>
<proteinExistence type="predicted"/>
<evidence type="ECO:0000313" key="2">
    <source>
        <dbReference type="EMBL" id="OSD05429.1"/>
    </source>
</evidence>
<gene>
    <name evidence="2" type="ORF">PYCCODRAFT_1457405</name>
</gene>
<feature type="region of interest" description="Disordered" evidence="1">
    <location>
        <begin position="1"/>
        <end position="22"/>
    </location>
</feature>
<feature type="compositionally biased region" description="Polar residues" evidence="1">
    <location>
        <begin position="1"/>
        <end position="15"/>
    </location>
</feature>
<evidence type="ECO:0000256" key="1">
    <source>
        <dbReference type="SAM" id="MobiDB-lite"/>
    </source>
</evidence>
<dbReference type="Proteomes" id="UP000193067">
    <property type="component" value="Unassembled WGS sequence"/>
</dbReference>
<dbReference type="AlphaFoldDB" id="A0A1Y2IWA2"/>
<reference evidence="2 3" key="1">
    <citation type="journal article" date="2015" name="Biotechnol. Biofuels">
        <title>Enhanced degradation of softwood versus hardwood by the white-rot fungus Pycnoporus coccineus.</title>
        <authorList>
            <person name="Couturier M."/>
            <person name="Navarro D."/>
            <person name="Chevret D."/>
            <person name="Henrissat B."/>
            <person name="Piumi F."/>
            <person name="Ruiz-Duenas F.J."/>
            <person name="Martinez A.T."/>
            <person name="Grigoriev I.V."/>
            <person name="Riley R."/>
            <person name="Lipzen A."/>
            <person name="Berrin J.G."/>
            <person name="Master E.R."/>
            <person name="Rosso M.N."/>
        </authorList>
    </citation>
    <scope>NUCLEOTIDE SEQUENCE [LARGE SCALE GENOMIC DNA]</scope>
    <source>
        <strain evidence="2 3">BRFM310</strain>
    </source>
</reference>
<sequence>MSGTPPNSAQVNDPGQNRREYGVSGIGRITACTRKLEGSTTHPGWFYFFIHEFIPDPLSHPRITSAFSDKPSPLFSSDTSDVFQVRQAVQWKVWEKLVHHLSAEATGVDRLWAATKLDTNAGRAWRESVEGTCHLPYSQNGSADGHLDYAYDASGVAPSKRVKPEPVNGNPP</sequence>
<dbReference type="EMBL" id="KZ084093">
    <property type="protein sequence ID" value="OSD05429.1"/>
    <property type="molecule type" value="Genomic_DNA"/>
</dbReference>
<evidence type="ECO:0000313" key="3">
    <source>
        <dbReference type="Proteomes" id="UP000193067"/>
    </source>
</evidence>
<organism evidence="2 3">
    <name type="scientific">Trametes coccinea (strain BRFM310)</name>
    <name type="common">Pycnoporus coccineus</name>
    <dbReference type="NCBI Taxonomy" id="1353009"/>
    <lineage>
        <taxon>Eukaryota</taxon>
        <taxon>Fungi</taxon>
        <taxon>Dikarya</taxon>
        <taxon>Basidiomycota</taxon>
        <taxon>Agaricomycotina</taxon>
        <taxon>Agaricomycetes</taxon>
        <taxon>Polyporales</taxon>
        <taxon>Polyporaceae</taxon>
        <taxon>Trametes</taxon>
    </lineage>
</organism>
<name>A0A1Y2IWA2_TRAC3</name>
<keyword evidence="3" id="KW-1185">Reference proteome</keyword>